<organism evidence="1 2">
    <name type="scientific">Romanomermis culicivorax</name>
    <name type="common">Nematode worm</name>
    <dbReference type="NCBI Taxonomy" id="13658"/>
    <lineage>
        <taxon>Eukaryota</taxon>
        <taxon>Metazoa</taxon>
        <taxon>Ecdysozoa</taxon>
        <taxon>Nematoda</taxon>
        <taxon>Enoplea</taxon>
        <taxon>Dorylaimia</taxon>
        <taxon>Mermithida</taxon>
        <taxon>Mermithoidea</taxon>
        <taxon>Mermithidae</taxon>
        <taxon>Romanomermis</taxon>
    </lineage>
</organism>
<evidence type="ECO:0000313" key="1">
    <source>
        <dbReference type="Proteomes" id="UP000887565"/>
    </source>
</evidence>
<dbReference type="Proteomes" id="UP000887565">
    <property type="component" value="Unplaced"/>
</dbReference>
<name>A0A915K0Q5_ROMCU</name>
<protein>
    <submittedName>
        <fullName evidence="2">Uncharacterized protein</fullName>
    </submittedName>
</protein>
<proteinExistence type="predicted"/>
<evidence type="ECO:0000313" key="2">
    <source>
        <dbReference type="WBParaSite" id="nRc.2.0.1.t31790-RA"/>
    </source>
</evidence>
<dbReference type="AlphaFoldDB" id="A0A915K0Q5"/>
<dbReference type="WBParaSite" id="nRc.2.0.1.t31790-RA">
    <property type="protein sequence ID" value="nRc.2.0.1.t31790-RA"/>
    <property type="gene ID" value="nRc.2.0.1.g31790"/>
</dbReference>
<keyword evidence="1" id="KW-1185">Reference proteome</keyword>
<accession>A0A915K0Q5</accession>
<reference evidence="2" key="1">
    <citation type="submission" date="2022-11" db="UniProtKB">
        <authorList>
            <consortium name="WormBaseParasite"/>
        </authorList>
    </citation>
    <scope>IDENTIFICATION</scope>
</reference>
<sequence>QNVVCNINYSFCPNRRIIKINIQQEPCLRQFERQLGTRHRESWWQRGQYWNKKTDVLFRCIRAIERCVIKIDIRREPCLRGIQRRLGTSHRESWRR</sequence>